<reference evidence="2 3" key="1">
    <citation type="journal article" date="2019" name="Int. J. Syst. Evol. Microbiol.">
        <title>The Global Catalogue of Microorganisms (GCM) 10K type strain sequencing project: providing services to taxonomists for standard genome sequencing and annotation.</title>
        <authorList>
            <consortium name="The Broad Institute Genomics Platform"/>
            <consortium name="The Broad Institute Genome Sequencing Center for Infectious Disease"/>
            <person name="Wu L."/>
            <person name="Ma J."/>
        </authorList>
    </citation>
    <scope>NUCLEOTIDE SEQUENCE [LARGE SCALE GENOMIC DNA]</scope>
    <source>
        <strain evidence="2 3">JCM 6923</strain>
    </source>
</reference>
<feature type="compositionally biased region" description="Basic and acidic residues" evidence="1">
    <location>
        <begin position="45"/>
        <end position="57"/>
    </location>
</feature>
<sequence>MGGTGATRAMFPRLSRWKKSSARRAEVLAGLRRLGAMGDLSTPADRSDAAHERDDRPRRHGARYFRSPPY</sequence>
<organism evidence="2 3">
    <name type="scientific">Streptomyces graminearus</name>
    <dbReference type="NCBI Taxonomy" id="284030"/>
    <lineage>
        <taxon>Bacteria</taxon>
        <taxon>Bacillati</taxon>
        <taxon>Actinomycetota</taxon>
        <taxon>Actinomycetes</taxon>
        <taxon>Kitasatosporales</taxon>
        <taxon>Streptomycetaceae</taxon>
        <taxon>Streptomyces</taxon>
    </lineage>
</organism>
<protein>
    <submittedName>
        <fullName evidence="2">Uncharacterized protein</fullName>
    </submittedName>
</protein>
<evidence type="ECO:0000313" key="3">
    <source>
        <dbReference type="Proteomes" id="UP001501721"/>
    </source>
</evidence>
<feature type="region of interest" description="Disordered" evidence="1">
    <location>
        <begin position="34"/>
        <end position="70"/>
    </location>
</feature>
<gene>
    <name evidence="2" type="ORF">GCM10010422_13700</name>
</gene>
<keyword evidence="3" id="KW-1185">Reference proteome</keyword>
<comment type="caution">
    <text evidence="2">The sequence shown here is derived from an EMBL/GenBank/DDBJ whole genome shotgun (WGS) entry which is preliminary data.</text>
</comment>
<proteinExistence type="predicted"/>
<dbReference type="RefSeq" id="WP_346077216.1">
    <property type="nucleotide sequence ID" value="NZ_BAAATL010000005.1"/>
</dbReference>
<evidence type="ECO:0000256" key="1">
    <source>
        <dbReference type="SAM" id="MobiDB-lite"/>
    </source>
</evidence>
<dbReference type="EMBL" id="BAAATL010000005">
    <property type="protein sequence ID" value="GAA2472324.1"/>
    <property type="molecule type" value="Genomic_DNA"/>
</dbReference>
<evidence type="ECO:0000313" key="2">
    <source>
        <dbReference type="EMBL" id="GAA2472324.1"/>
    </source>
</evidence>
<accession>A0ABN3KUK9</accession>
<name>A0ABN3KUK9_9ACTN</name>
<dbReference type="Proteomes" id="UP001501721">
    <property type="component" value="Unassembled WGS sequence"/>
</dbReference>